<feature type="compositionally biased region" description="Low complexity" evidence="1">
    <location>
        <begin position="59"/>
        <end position="77"/>
    </location>
</feature>
<protein>
    <submittedName>
        <fullName evidence="2">Uncharacterized protein</fullName>
    </submittedName>
</protein>
<organism evidence="2">
    <name type="scientific">Trichuris suis</name>
    <name type="common">pig whipworm</name>
    <dbReference type="NCBI Taxonomy" id="68888"/>
    <lineage>
        <taxon>Eukaryota</taxon>
        <taxon>Metazoa</taxon>
        <taxon>Ecdysozoa</taxon>
        <taxon>Nematoda</taxon>
        <taxon>Enoplea</taxon>
        <taxon>Dorylaimia</taxon>
        <taxon>Trichinellida</taxon>
        <taxon>Trichuridae</taxon>
        <taxon>Trichuris</taxon>
    </lineage>
</organism>
<evidence type="ECO:0000313" key="2">
    <source>
        <dbReference type="EMBL" id="KFD71660.1"/>
    </source>
</evidence>
<name>A0A085NQB4_9BILA</name>
<proteinExistence type="predicted"/>
<feature type="compositionally biased region" description="Basic residues" evidence="1">
    <location>
        <begin position="9"/>
        <end position="18"/>
    </location>
</feature>
<evidence type="ECO:0000256" key="1">
    <source>
        <dbReference type="SAM" id="MobiDB-lite"/>
    </source>
</evidence>
<reference evidence="2" key="1">
    <citation type="journal article" date="2014" name="Nat. Genet.">
        <title>Genome and transcriptome of the porcine whipworm Trichuris suis.</title>
        <authorList>
            <person name="Jex A.R."/>
            <person name="Nejsum P."/>
            <person name="Schwarz E.M."/>
            <person name="Hu L."/>
            <person name="Young N.D."/>
            <person name="Hall R.S."/>
            <person name="Korhonen P.K."/>
            <person name="Liao S."/>
            <person name="Thamsborg S."/>
            <person name="Xia J."/>
            <person name="Xu P."/>
            <person name="Wang S."/>
            <person name="Scheerlinck J.P."/>
            <person name="Hofmann A."/>
            <person name="Sternberg P.W."/>
            <person name="Wang J."/>
            <person name="Gasser R.B."/>
        </authorList>
    </citation>
    <scope>NUCLEOTIDE SEQUENCE [LARGE SCALE GENOMIC DNA]</scope>
    <source>
        <strain evidence="2">DCEP-RM93F</strain>
    </source>
</reference>
<dbReference type="AlphaFoldDB" id="A0A085NQB4"/>
<feature type="compositionally biased region" description="Acidic residues" evidence="1">
    <location>
        <begin position="30"/>
        <end position="40"/>
    </location>
</feature>
<feature type="region of interest" description="Disordered" evidence="1">
    <location>
        <begin position="1"/>
        <end position="77"/>
    </location>
</feature>
<dbReference type="EMBL" id="KL367481">
    <property type="protein sequence ID" value="KFD71660.1"/>
    <property type="molecule type" value="Genomic_DNA"/>
</dbReference>
<dbReference type="Proteomes" id="UP000030758">
    <property type="component" value="Unassembled WGS sequence"/>
</dbReference>
<feature type="compositionally biased region" description="Low complexity" evidence="1">
    <location>
        <begin position="41"/>
        <end position="51"/>
    </location>
</feature>
<accession>A0A085NQB4</accession>
<gene>
    <name evidence="2" type="ORF">M514_16180</name>
</gene>
<sequence length="149" mass="16357">MVPVSSGPRRTKYHRHPWRHEDVNVQADDGQPEGESEQEPEVTPLTTTTTKSPKEEKGPAPATAPKPTAAKSKGKAAGVKKFAKKFAGVMKKGGQAAVKKTKQGVKAVQKKMNKKNQCLTLTLTQLKTGHERPESYGIKVLFSKRDFHI</sequence>